<sequence length="77" mass="8600">MIIDKKTRLLGRIFSIAFGVALVQALYEGGFHYYAMGSEKGFTAGSSPIKYWLSIAWYLAIFCVATYFGFIAKDKAD</sequence>
<evidence type="ECO:0000256" key="1">
    <source>
        <dbReference type="SAM" id="Phobius"/>
    </source>
</evidence>
<protein>
    <submittedName>
        <fullName evidence="2">Uncharacterized protein</fullName>
    </submittedName>
</protein>
<dbReference type="RefSeq" id="WP_108601461.1">
    <property type="nucleotide sequence ID" value="NZ_CP026604.1"/>
</dbReference>
<reference evidence="2 3" key="1">
    <citation type="submission" date="2018-01" db="EMBL/GenBank/DDBJ databases">
        <title>Genome sequence of a Cantenovulum-like bacteria.</title>
        <authorList>
            <person name="Tan W.R."/>
            <person name="Lau N.-S."/>
            <person name="Go F."/>
            <person name="Amirul A.-A.A."/>
        </authorList>
    </citation>
    <scope>NUCLEOTIDE SEQUENCE [LARGE SCALE GENOMIC DNA]</scope>
    <source>
        <strain evidence="2 3">CCB-QB4</strain>
    </source>
</reference>
<name>A0A2S0VMD7_9ALTE</name>
<dbReference type="Proteomes" id="UP000244441">
    <property type="component" value="Chromosome"/>
</dbReference>
<dbReference type="EMBL" id="CP026604">
    <property type="protein sequence ID" value="AWB65384.1"/>
    <property type="molecule type" value="Genomic_DNA"/>
</dbReference>
<proteinExistence type="predicted"/>
<keyword evidence="1" id="KW-0472">Membrane</keyword>
<gene>
    <name evidence="2" type="ORF">C2869_02530</name>
</gene>
<keyword evidence="1" id="KW-0812">Transmembrane</keyword>
<accession>A0A2S0VMD7</accession>
<evidence type="ECO:0000313" key="3">
    <source>
        <dbReference type="Proteomes" id="UP000244441"/>
    </source>
</evidence>
<dbReference type="OrthoDB" id="9918025at2"/>
<feature type="transmembrane region" description="Helical" evidence="1">
    <location>
        <begin position="51"/>
        <end position="72"/>
    </location>
</feature>
<feature type="transmembrane region" description="Helical" evidence="1">
    <location>
        <begin position="9"/>
        <end position="27"/>
    </location>
</feature>
<organism evidence="2 3">
    <name type="scientific">Saccharobesus litoralis</name>
    <dbReference type="NCBI Taxonomy" id="2172099"/>
    <lineage>
        <taxon>Bacteria</taxon>
        <taxon>Pseudomonadati</taxon>
        <taxon>Pseudomonadota</taxon>
        <taxon>Gammaproteobacteria</taxon>
        <taxon>Alteromonadales</taxon>
        <taxon>Alteromonadaceae</taxon>
        <taxon>Saccharobesus</taxon>
    </lineage>
</organism>
<dbReference type="AlphaFoldDB" id="A0A2S0VMD7"/>
<keyword evidence="1" id="KW-1133">Transmembrane helix</keyword>
<evidence type="ECO:0000313" key="2">
    <source>
        <dbReference type="EMBL" id="AWB65384.1"/>
    </source>
</evidence>
<keyword evidence="3" id="KW-1185">Reference proteome</keyword>
<dbReference type="KEGG" id="cate:C2869_02530"/>